<evidence type="ECO:0000313" key="2">
    <source>
        <dbReference type="EMBL" id="HEQ88124.1"/>
    </source>
</evidence>
<keyword evidence="1" id="KW-1133">Transmembrane helix</keyword>
<name>A0A7V1ZHI8_9BACT</name>
<dbReference type="AlphaFoldDB" id="A0A7V1ZHI8"/>
<evidence type="ECO:0000256" key="1">
    <source>
        <dbReference type="SAM" id="Phobius"/>
    </source>
</evidence>
<proteinExistence type="predicted"/>
<dbReference type="Pfam" id="PF09527">
    <property type="entry name" value="ATPase_gene1"/>
    <property type="match status" value="1"/>
</dbReference>
<keyword evidence="1" id="KW-0472">Membrane</keyword>
<accession>A0A7V1ZHI8</accession>
<feature type="transmembrane region" description="Helical" evidence="1">
    <location>
        <begin position="50"/>
        <end position="72"/>
    </location>
</feature>
<comment type="caution">
    <text evidence="2">The sequence shown here is derived from an EMBL/GenBank/DDBJ whole genome shotgun (WGS) entry which is preliminary data.</text>
</comment>
<dbReference type="EMBL" id="DSHW01000134">
    <property type="protein sequence ID" value="HEQ88124.1"/>
    <property type="molecule type" value="Genomic_DNA"/>
</dbReference>
<feature type="transmembrane region" description="Helical" evidence="1">
    <location>
        <begin position="20"/>
        <end position="38"/>
    </location>
</feature>
<organism evidence="2">
    <name type="scientific">Thermoanaerobaculum aquaticum</name>
    <dbReference type="NCBI Taxonomy" id="1312852"/>
    <lineage>
        <taxon>Bacteria</taxon>
        <taxon>Pseudomonadati</taxon>
        <taxon>Acidobacteriota</taxon>
        <taxon>Thermoanaerobaculia</taxon>
        <taxon>Thermoanaerobaculales</taxon>
        <taxon>Thermoanaerobaculaceae</taxon>
        <taxon>Thermoanaerobaculum</taxon>
    </lineage>
</organism>
<keyword evidence="1" id="KW-0812">Transmembrane</keyword>
<sequence>MTAPSDREKKLKAARRLAEASSIGIAFPIALGIGYLWGSWMDRVFGTEPYLTYIFSGFGVVAGFVNAVRVAFRLSREEEDEG</sequence>
<reference evidence="2" key="1">
    <citation type="journal article" date="2020" name="mSystems">
        <title>Genome- and Community-Level Interaction Insights into Carbon Utilization and Element Cycling Functions of Hydrothermarchaeota in Hydrothermal Sediment.</title>
        <authorList>
            <person name="Zhou Z."/>
            <person name="Liu Y."/>
            <person name="Xu W."/>
            <person name="Pan J."/>
            <person name="Luo Z.H."/>
            <person name="Li M."/>
        </authorList>
    </citation>
    <scope>NUCLEOTIDE SEQUENCE [LARGE SCALE GENOMIC DNA]</scope>
    <source>
        <strain evidence="2">SpSt-186</strain>
    </source>
</reference>
<protein>
    <submittedName>
        <fullName evidence="2">AtpZ/AtpI family protein</fullName>
    </submittedName>
</protein>
<dbReference type="InterPro" id="IPR032820">
    <property type="entry name" value="ATPase_put"/>
</dbReference>
<gene>
    <name evidence="2" type="ORF">ENP06_01790</name>
</gene>